<feature type="transmembrane region" description="Helical" evidence="8">
    <location>
        <begin position="106"/>
        <end position="128"/>
    </location>
</feature>
<sequence>MNILSLIIVGIGLSIDSLAASISTGACCKKLLKRHVIKVAAFMAIFQGGLPYIGWLIGTGFKRLIEDYDHWVAFILLFLIGAKLIYEGLSKHEEGCSNFNPTNNLLLAGMAIATSIDALVVGIGFGVIKINIYQAMLIIGITTFIFSTVGVYLGKKIGTKINSGIEIFGGLVLIGIGVKILIEHIYYPC</sequence>
<keyword evidence="6 8" id="KW-0472">Membrane</keyword>
<keyword evidence="1 8" id="KW-0813">Transport</keyword>
<feature type="transmembrane region" description="Helical" evidence="8">
    <location>
        <begin position="135"/>
        <end position="153"/>
    </location>
</feature>
<keyword evidence="7 8" id="KW-0464">Manganese</keyword>
<evidence type="ECO:0000256" key="5">
    <source>
        <dbReference type="ARBA" id="ARBA00023065"/>
    </source>
</evidence>
<evidence type="ECO:0000256" key="8">
    <source>
        <dbReference type="HAMAP-Rule" id="MF_01521"/>
    </source>
</evidence>
<evidence type="ECO:0000256" key="3">
    <source>
        <dbReference type="ARBA" id="ARBA00022692"/>
    </source>
</evidence>
<dbReference type="GO" id="GO:0005384">
    <property type="term" value="F:manganese ion transmembrane transporter activity"/>
    <property type="evidence" value="ECO:0007669"/>
    <property type="project" value="UniProtKB-UniRule"/>
</dbReference>
<dbReference type="InterPro" id="IPR022929">
    <property type="entry name" value="Put_MntP"/>
</dbReference>
<dbReference type="RefSeq" id="WP_301201167.1">
    <property type="nucleotide sequence ID" value="NZ_JAPDPI010000037.1"/>
</dbReference>
<comment type="caution">
    <text evidence="9">The sequence shown here is derived from an EMBL/GenBank/DDBJ whole genome shotgun (WGS) entry which is preliminary data.</text>
</comment>
<gene>
    <name evidence="8" type="primary">mntP</name>
    <name evidence="9" type="ORF">OM074_15780</name>
</gene>
<feature type="transmembrane region" description="Helical" evidence="8">
    <location>
        <begin position="35"/>
        <end position="56"/>
    </location>
</feature>
<dbReference type="HAMAP" id="MF_01521">
    <property type="entry name" value="MntP_pump"/>
    <property type="match status" value="1"/>
</dbReference>
<dbReference type="AlphaFoldDB" id="A0AAE3SL08"/>
<dbReference type="EMBL" id="JAPDPI010000037">
    <property type="protein sequence ID" value="MCW3807098.1"/>
    <property type="molecule type" value="Genomic_DNA"/>
</dbReference>
<comment type="subcellular location">
    <subcellularLocation>
        <location evidence="8">Cell membrane</location>
        <topology evidence="8">Multi-pass membrane protein</topology>
    </subcellularLocation>
</comment>
<dbReference type="Proteomes" id="UP001207408">
    <property type="component" value="Unassembled WGS sequence"/>
</dbReference>
<evidence type="ECO:0000313" key="9">
    <source>
        <dbReference type="EMBL" id="MCW3807098.1"/>
    </source>
</evidence>
<feature type="transmembrane region" description="Helical" evidence="8">
    <location>
        <begin position="165"/>
        <end position="182"/>
    </location>
</feature>
<evidence type="ECO:0000256" key="7">
    <source>
        <dbReference type="ARBA" id="ARBA00023211"/>
    </source>
</evidence>
<dbReference type="GO" id="GO:0005886">
    <property type="term" value="C:plasma membrane"/>
    <property type="evidence" value="ECO:0007669"/>
    <property type="project" value="UniProtKB-SubCell"/>
</dbReference>
<organism evidence="9 10">
    <name type="scientific">Plebeiibacterium marinum</name>
    <dbReference type="NCBI Taxonomy" id="2992111"/>
    <lineage>
        <taxon>Bacteria</taxon>
        <taxon>Pseudomonadati</taxon>
        <taxon>Bacteroidota</taxon>
        <taxon>Bacteroidia</taxon>
        <taxon>Marinilabiliales</taxon>
        <taxon>Marinilabiliaceae</taxon>
        <taxon>Plebeiibacterium</taxon>
    </lineage>
</organism>
<evidence type="ECO:0000256" key="1">
    <source>
        <dbReference type="ARBA" id="ARBA00022448"/>
    </source>
</evidence>
<proteinExistence type="inferred from homology"/>
<comment type="function">
    <text evidence="8">Probably functions as a manganese efflux pump.</text>
</comment>
<evidence type="ECO:0000256" key="4">
    <source>
        <dbReference type="ARBA" id="ARBA00022989"/>
    </source>
</evidence>
<keyword evidence="10" id="KW-1185">Reference proteome</keyword>
<dbReference type="PANTHER" id="PTHR35529">
    <property type="entry name" value="MANGANESE EFFLUX PUMP MNTP-RELATED"/>
    <property type="match status" value="1"/>
</dbReference>
<dbReference type="Pfam" id="PF02659">
    <property type="entry name" value="Mntp"/>
    <property type="match status" value="1"/>
</dbReference>
<keyword evidence="2 8" id="KW-1003">Cell membrane</keyword>
<keyword evidence="5 8" id="KW-0406">Ion transport</keyword>
<protein>
    <recommendedName>
        <fullName evidence="8">Putative manganese efflux pump MntP</fullName>
    </recommendedName>
</protein>
<comment type="similarity">
    <text evidence="8">Belongs to the MntP (TC 9.B.29) family.</text>
</comment>
<dbReference type="PANTHER" id="PTHR35529:SF1">
    <property type="entry name" value="MANGANESE EFFLUX PUMP MNTP-RELATED"/>
    <property type="match status" value="1"/>
</dbReference>
<evidence type="ECO:0000313" key="10">
    <source>
        <dbReference type="Proteomes" id="UP001207408"/>
    </source>
</evidence>
<accession>A0AAE3SL08</accession>
<feature type="transmembrane region" description="Helical" evidence="8">
    <location>
        <begin position="68"/>
        <end position="86"/>
    </location>
</feature>
<evidence type="ECO:0000256" key="2">
    <source>
        <dbReference type="ARBA" id="ARBA00022475"/>
    </source>
</evidence>
<dbReference type="InterPro" id="IPR003810">
    <property type="entry name" value="Mntp/YtaF"/>
</dbReference>
<reference evidence="9" key="1">
    <citation type="submission" date="2022-10" db="EMBL/GenBank/DDBJ databases">
        <authorList>
            <person name="Yu W.X."/>
        </authorList>
    </citation>
    <scope>NUCLEOTIDE SEQUENCE</scope>
    <source>
        <strain evidence="9">D04</strain>
    </source>
</reference>
<evidence type="ECO:0000256" key="6">
    <source>
        <dbReference type="ARBA" id="ARBA00023136"/>
    </source>
</evidence>
<keyword evidence="4 8" id="KW-1133">Transmembrane helix</keyword>
<keyword evidence="3 8" id="KW-0812">Transmembrane</keyword>
<name>A0AAE3SL08_9BACT</name>